<feature type="domain" description="Methyl-accepting transducer" evidence="5">
    <location>
        <begin position="70"/>
        <end position="306"/>
    </location>
</feature>
<dbReference type="PANTHER" id="PTHR32089:SF52">
    <property type="entry name" value="CHEMOTAXIS SIGNAL TRANSDUCTION SYSTEM METHYL ACCEPTING SENSORY TRANSDUCER WITH PAS SENSORY DOMAIN"/>
    <property type="match status" value="1"/>
</dbReference>
<keyword evidence="7" id="KW-1185">Reference proteome</keyword>
<evidence type="ECO:0000313" key="6">
    <source>
        <dbReference type="EMBL" id="OCH73179.1"/>
    </source>
</evidence>
<comment type="similarity">
    <text evidence="3">Belongs to the methyl-accepting chemotaxis (MCP) protein family.</text>
</comment>
<accession>A0A1B9QVP3</accession>
<evidence type="ECO:0000256" key="4">
    <source>
        <dbReference type="PROSITE-ProRule" id="PRU00284"/>
    </source>
</evidence>
<dbReference type="PROSITE" id="PS50111">
    <property type="entry name" value="CHEMOTAXIS_TRANSDUC_2"/>
    <property type="match status" value="1"/>
</dbReference>
<feature type="non-terminal residue" evidence="6">
    <location>
        <position position="1"/>
    </location>
</feature>
<dbReference type="AlphaFoldDB" id="A0A1B9QVP3"/>
<evidence type="ECO:0000259" key="5">
    <source>
        <dbReference type="PROSITE" id="PS50111"/>
    </source>
</evidence>
<dbReference type="InterPro" id="IPR004089">
    <property type="entry name" value="MCPsignal_dom"/>
</dbReference>
<comment type="subcellular location">
    <subcellularLocation>
        <location evidence="1">Membrane</location>
    </subcellularLocation>
</comment>
<comment type="caution">
    <text evidence="6">The sequence shown here is derived from an EMBL/GenBank/DDBJ whole genome shotgun (WGS) entry which is preliminary data.</text>
</comment>
<dbReference type="EMBL" id="MAJZ01000828">
    <property type="protein sequence ID" value="OCH73179.1"/>
    <property type="molecule type" value="Genomic_DNA"/>
</dbReference>
<dbReference type="Proteomes" id="UP000093173">
    <property type="component" value="Unassembled WGS sequence"/>
</dbReference>
<sequence length="343" mass="37581">LFAILLLLMPLLLFRDEIFRMARYTKEQQDKYDSVSRYVYSGDKPNSVCDFHVKLLEGQIRTIIGRVIDSSHILADGSTSLNNTVTQLKNSTEQGVGELLQISTASEEMTQTIDEVAQNTVSSSHKMEQAHRDCEAATKAMRHTMDEVNALAKEVEESATSAIGLSTEVEKISDIMHEIKGISEQTNLLALNAAIEAARAGEHGRGFAVVADEVRALSTRTQSATEQIHTSVSEIHTTLISWSKKMESGKEAAETCAAEAQETELLVAKVYDTISDISDLTMQISTATEQQSMVSQEVTRNISNLRDASTSNLEQTEGVNDQAGVINRLSHSLASLALSFRVN</sequence>
<evidence type="ECO:0000256" key="2">
    <source>
        <dbReference type="ARBA" id="ARBA00023224"/>
    </source>
</evidence>
<dbReference type="Gene3D" id="1.10.287.950">
    <property type="entry name" value="Methyl-accepting chemotaxis protein"/>
    <property type="match status" value="1"/>
</dbReference>
<dbReference type="Pfam" id="PF00015">
    <property type="entry name" value="MCPsignal"/>
    <property type="match status" value="1"/>
</dbReference>
<gene>
    <name evidence="6" type="ORF">A6E14_14865</name>
</gene>
<dbReference type="GO" id="GO:0006935">
    <property type="term" value="P:chemotaxis"/>
    <property type="evidence" value="ECO:0007669"/>
    <property type="project" value="UniProtKB-ARBA"/>
</dbReference>
<protein>
    <submittedName>
        <fullName evidence="6">Chemotaxis protein</fullName>
    </submittedName>
</protein>
<dbReference type="GO" id="GO:0007165">
    <property type="term" value="P:signal transduction"/>
    <property type="evidence" value="ECO:0007669"/>
    <property type="project" value="UniProtKB-KW"/>
</dbReference>
<name>A0A1B9QVP3_9VIBR</name>
<evidence type="ECO:0000313" key="7">
    <source>
        <dbReference type="Proteomes" id="UP000093173"/>
    </source>
</evidence>
<evidence type="ECO:0000256" key="3">
    <source>
        <dbReference type="ARBA" id="ARBA00029447"/>
    </source>
</evidence>
<dbReference type="GO" id="GO:0016020">
    <property type="term" value="C:membrane"/>
    <property type="evidence" value="ECO:0007669"/>
    <property type="project" value="UniProtKB-SubCell"/>
</dbReference>
<dbReference type="SUPFAM" id="SSF58104">
    <property type="entry name" value="Methyl-accepting chemotaxis protein (MCP) signaling domain"/>
    <property type="match status" value="1"/>
</dbReference>
<dbReference type="PANTHER" id="PTHR32089">
    <property type="entry name" value="METHYL-ACCEPTING CHEMOTAXIS PROTEIN MCPB"/>
    <property type="match status" value="1"/>
</dbReference>
<reference evidence="7" key="1">
    <citation type="submission" date="2016-06" db="EMBL/GenBank/DDBJ databases">
        <authorList>
            <person name="Hehemann J.-H."/>
            <person name="Arevalo P."/>
            <person name="Datta M.S."/>
            <person name="Polz M.F."/>
        </authorList>
    </citation>
    <scope>NUCLEOTIDE SEQUENCE [LARGE SCALE GENOMIC DNA]</scope>
    <source>
        <strain evidence="7">9CSC122</strain>
    </source>
</reference>
<dbReference type="FunFam" id="1.10.287.950:FF:000001">
    <property type="entry name" value="Methyl-accepting chemotaxis sensory transducer"/>
    <property type="match status" value="1"/>
</dbReference>
<keyword evidence="2 4" id="KW-0807">Transducer</keyword>
<proteinExistence type="inferred from homology"/>
<dbReference type="SMART" id="SM00283">
    <property type="entry name" value="MA"/>
    <property type="match status" value="1"/>
</dbReference>
<evidence type="ECO:0000256" key="1">
    <source>
        <dbReference type="ARBA" id="ARBA00004370"/>
    </source>
</evidence>
<dbReference type="RefSeq" id="WP_065577282.1">
    <property type="nucleotide sequence ID" value="NZ_JBNGCH010000828.1"/>
</dbReference>
<organism evidence="6 7">
    <name type="scientific">Vibrio genomosp. F10</name>
    <dbReference type="NCBI Taxonomy" id="723171"/>
    <lineage>
        <taxon>Bacteria</taxon>
        <taxon>Pseudomonadati</taxon>
        <taxon>Pseudomonadota</taxon>
        <taxon>Gammaproteobacteria</taxon>
        <taxon>Vibrionales</taxon>
        <taxon>Vibrionaceae</taxon>
        <taxon>Vibrio</taxon>
    </lineage>
</organism>